<dbReference type="AlphaFoldDB" id="A0A1F5EJA0"/>
<name>A0A1F5EJA0_9BACT</name>
<keyword evidence="1" id="KW-0472">Membrane</keyword>
<accession>A0A1F5EJA0</accession>
<comment type="caution">
    <text evidence="2">The sequence shown here is derived from an EMBL/GenBank/DDBJ whole genome shotgun (WGS) entry which is preliminary data.</text>
</comment>
<protein>
    <submittedName>
        <fullName evidence="2">Uncharacterized protein</fullName>
    </submittedName>
</protein>
<dbReference type="EMBL" id="MFAE01000005">
    <property type="protein sequence ID" value="OGD67478.1"/>
    <property type="molecule type" value="Genomic_DNA"/>
</dbReference>
<gene>
    <name evidence="2" type="ORF">A2442_03170</name>
</gene>
<evidence type="ECO:0000313" key="2">
    <source>
        <dbReference type="EMBL" id="OGD67478.1"/>
    </source>
</evidence>
<organism evidence="2 3">
    <name type="scientific">Candidatus Campbellbacteria bacterium RIFOXYC2_FULL_35_25</name>
    <dbReference type="NCBI Taxonomy" id="1797582"/>
    <lineage>
        <taxon>Bacteria</taxon>
        <taxon>Candidatus Campbelliibacteriota</taxon>
    </lineage>
</organism>
<feature type="transmembrane region" description="Helical" evidence="1">
    <location>
        <begin position="17"/>
        <end position="35"/>
    </location>
</feature>
<dbReference type="Proteomes" id="UP000179003">
    <property type="component" value="Unassembled WGS sequence"/>
</dbReference>
<evidence type="ECO:0000256" key="1">
    <source>
        <dbReference type="SAM" id="Phobius"/>
    </source>
</evidence>
<dbReference type="STRING" id="1797582.A2442_03170"/>
<reference evidence="2 3" key="1">
    <citation type="journal article" date="2016" name="Nat. Commun.">
        <title>Thousands of microbial genomes shed light on interconnected biogeochemical processes in an aquifer system.</title>
        <authorList>
            <person name="Anantharaman K."/>
            <person name="Brown C.T."/>
            <person name="Hug L.A."/>
            <person name="Sharon I."/>
            <person name="Castelle C.J."/>
            <person name="Probst A.J."/>
            <person name="Thomas B.C."/>
            <person name="Singh A."/>
            <person name="Wilkins M.J."/>
            <person name="Karaoz U."/>
            <person name="Brodie E.L."/>
            <person name="Williams K.H."/>
            <person name="Hubbard S.S."/>
            <person name="Banfield J.F."/>
        </authorList>
    </citation>
    <scope>NUCLEOTIDE SEQUENCE [LARGE SCALE GENOMIC DNA]</scope>
</reference>
<evidence type="ECO:0000313" key="3">
    <source>
        <dbReference type="Proteomes" id="UP000179003"/>
    </source>
</evidence>
<sequence>MDTITEKMNIRGIEKKVFWLMAFVLFASVFSYMYFVKQTVFNIVERDRMVEELVDLSSQISEYEFYYIALKNDINLDYAHSVGFVDVKNPKFASRKLSSQNLTMATAD</sequence>
<proteinExistence type="predicted"/>
<keyword evidence="1" id="KW-1133">Transmembrane helix</keyword>
<keyword evidence="1" id="KW-0812">Transmembrane</keyword>